<feature type="compositionally biased region" description="Polar residues" evidence="1">
    <location>
        <begin position="831"/>
        <end position="840"/>
    </location>
</feature>
<feature type="compositionally biased region" description="Pro residues" evidence="1">
    <location>
        <begin position="868"/>
        <end position="884"/>
    </location>
</feature>
<reference evidence="2" key="1">
    <citation type="journal article" date="2022" name="G3 (Bethesda)">
        <title>High quality genome of the basidiomycete yeast Dioszegia hungarica PDD-24b-2 isolated from cloud water.</title>
        <authorList>
            <person name="Jarrige D."/>
            <person name="Haridas S."/>
            <person name="Bleykasten-Grosshans C."/>
            <person name="Joly M."/>
            <person name="Nadalig T."/>
            <person name="Sancelme M."/>
            <person name="Vuilleumier S."/>
            <person name="Grigoriev I.V."/>
            <person name="Amato P."/>
            <person name="Bringel F."/>
        </authorList>
    </citation>
    <scope>NUCLEOTIDE SEQUENCE</scope>
    <source>
        <strain evidence="2">PDD-24b-2</strain>
    </source>
</reference>
<dbReference type="Proteomes" id="UP001164286">
    <property type="component" value="Unassembled WGS sequence"/>
</dbReference>
<feature type="compositionally biased region" description="Low complexity" evidence="1">
    <location>
        <begin position="1"/>
        <end position="23"/>
    </location>
</feature>
<feature type="region of interest" description="Disordered" evidence="1">
    <location>
        <begin position="630"/>
        <end position="1015"/>
    </location>
</feature>
<dbReference type="EMBL" id="JAKWFO010000008">
    <property type="protein sequence ID" value="KAI9633931.1"/>
    <property type="molecule type" value="Genomic_DNA"/>
</dbReference>
<feature type="compositionally biased region" description="Polar residues" evidence="1">
    <location>
        <begin position="764"/>
        <end position="775"/>
    </location>
</feature>
<evidence type="ECO:0000313" key="2">
    <source>
        <dbReference type="EMBL" id="KAI9633931.1"/>
    </source>
</evidence>
<feature type="compositionally biased region" description="Low complexity" evidence="1">
    <location>
        <begin position="688"/>
        <end position="697"/>
    </location>
</feature>
<feature type="compositionally biased region" description="Low complexity" evidence="1">
    <location>
        <begin position="462"/>
        <end position="480"/>
    </location>
</feature>
<organism evidence="2 3">
    <name type="scientific">Dioszegia hungarica</name>
    <dbReference type="NCBI Taxonomy" id="4972"/>
    <lineage>
        <taxon>Eukaryota</taxon>
        <taxon>Fungi</taxon>
        <taxon>Dikarya</taxon>
        <taxon>Basidiomycota</taxon>
        <taxon>Agaricomycotina</taxon>
        <taxon>Tremellomycetes</taxon>
        <taxon>Tremellales</taxon>
        <taxon>Bulleribasidiaceae</taxon>
        <taxon>Dioszegia</taxon>
    </lineage>
</organism>
<feature type="compositionally biased region" description="Gly residues" evidence="1">
    <location>
        <begin position="988"/>
        <end position="1003"/>
    </location>
</feature>
<feature type="region of interest" description="Disordered" evidence="1">
    <location>
        <begin position="200"/>
        <end position="221"/>
    </location>
</feature>
<feature type="compositionally biased region" description="Pro residues" evidence="1">
    <location>
        <begin position="633"/>
        <end position="645"/>
    </location>
</feature>
<feature type="compositionally biased region" description="Low complexity" evidence="1">
    <location>
        <begin position="45"/>
        <end position="54"/>
    </location>
</feature>
<gene>
    <name evidence="2" type="ORF">MKK02DRAFT_38603</name>
</gene>
<feature type="compositionally biased region" description="Pro residues" evidence="1">
    <location>
        <begin position="91"/>
        <end position="100"/>
    </location>
</feature>
<feature type="compositionally biased region" description="Low complexity" evidence="1">
    <location>
        <begin position="522"/>
        <end position="539"/>
    </location>
</feature>
<feature type="compositionally biased region" description="Polar residues" evidence="1">
    <location>
        <begin position="374"/>
        <end position="393"/>
    </location>
</feature>
<feature type="compositionally biased region" description="Polar residues" evidence="1">
    <location>
        <begin position="487"/>
        <end position="510"/>
    </location>
</feature>
<dbReference type="GeneID" id="77729387"/>
<feature type="compositionally biased region" description="Polar residues" evidence="1">
    <location>
        <begin position="848"/>
        <end position="860"/>
    </location>
</feature>
<feature type="compositionally biased region" description="Low complexity" evidence="1">
    <location>
        <begin position="420"/>
        <end position="431"/>
    </location>
</feature>
<comment type="caution">
    <text evidence="2">The sequence shown here is derived from an EMBL/GenBank/DDBJ whole genome shotgun (WGS) entry which is preliminary data.</text>
</comment>
<evidence type="ECO:0000256" key="1">
    <source>
        <dbReference type="SAM" id="MobiDB-lite"/>
    </source>
</evidence>
<accession>A0AA38LUI6</accession>
<protein>
    <submittedName>
        <fullName evidence="2">Uncharacterized protein</fullName>
    </submittedName>
</protein>
<dbReference type="RefSeq" id="XP_052943708.1">
    <property type="nucleotide sequence ID" value="XM_053090182.1"/>
</dbReference>
<dbReference type="AlphaFoldDB" id="A0AA38LUI6"/>
<feature type="region of interest" description="Disordered" evidence="1">
    <location>
        <begin position="374"/>
        <end position="539"/>
    </location>
</feature>
<proteinExistence type="predicted"/>
<feature type="region of interest" description="Disordered" evidence="1">
    <location>
        <begin position="1"/>
        <end position="168"/>
    </location>
</feature>
<sequence length="1015" mass="105625">MDDPWAAPSWSTPAKPSSSSPPKRTGMTPPPEQPGSFDVSDPWGAPAAVTAATALSRPSFAQGSPERSEAPPETPGWGQESGWGGAKASVPRPPESPSPLPNASALGQADDMPSWGGTVLDMPTSPPPRLSFEAAPSHSSPHHTPPKPFSALPSFSSPRSPLSYHSPARSMTPIISNIIADEEDPEAAFAAALPRNTSVSDLPKFEMPKSPSFGEGDFGGFSSGLGDPWGGKVETGWGGDAHAELRAEERVDGEEEESGEGWGYARPASVEVQEPRAMEQDWEAAQRKIQMQESLVPHDKLERLKTGWKEVADAVIGLHKLPMPSEEEIESISTAMRKLESDRDDTLRSLGSIPSDINTYPPILSSMTTHTTYLTSLSRPNPAPSTSLLINSTKRPRRTETQDEQAQNTAWLSRSRLGEPEAVAVEAAPAEQEGKSRWAFWGRRPQPERQLTTSGGGVLEKAAPGSAGMSAGLSAGPSSADLRKSASEQSAGMTPARSSFGQSPSGSRRTSLFEAPVDVTGPNPVSVVTSPLSSTTAFPTATAHPAPPVAAPALAPAPAPSAVSRFFGRLRRNPSSGPLPESEDNAKDLELGEDDFSFLNQVPSLAPPDLLDQHVPRTHEMANLENMIASRPTPLPAPLAPPPAFSAPVYSRQNSGGGAGRGVQKKRNDMDLLSGLYDDDGDSGGQAEGAIAAGGSSRDPIGWDDFLGPTPAPPKSSSTFRTPTPQPNPASFLSPSPAPAAPTRPTIPQHTSSSSDFDDFGDPQNATPSFTSSGTFDDFGDFSAFESTPPAPIPTAPAPSTVAVPSQRIPFLFTPAQPSSHLSPAPFPRLSSLSTPSIQTHKPRQSLDHTPTLNLVNDASATRGKRWPAPPSPDVPNLPPPPPSGQGGSNMSFGAGFPFLSPPPPPRPGSRSGRVDILGGEETLDSPVSGSSVQGQGGAQGLMSPANVTRAPQGFMGMDMAMGMGMSGMASTPPRSSTPSGLGSAQPGTGGPAGNSAPGGKGGLSAQDLSFFDNL</sequence>
<feature type="compositionally biased region" description="Low complexity" evidence="1">
    <location>
        <begin position="743"/>
        <end position="755"/>
    </location>
</feature>
<feature type="compositionally biased region" description="Polar residues" evidence="1">
    <location>
        <begin position="973"/>
        <end position="987"/>
    </location>
</feature>
<evidence type="ECO:0000313" key="3">
    <source>
        <dbReference type="Proteomes" id="UP001164286"/>
    </source>
</evidence>
<feature type="compositionally biased region" description="Low complexity" evidence="1">
    <location>
        <begin position="149"/>
        <end position="167"/>
    </location>
</feature>
<keyword evidence="3" id="KW-1185">Reference proteome</keyword>
<feature type="compositionally biased region" description="Low complexity" evidence="1">
    <location>
        <begin position="954"/>
        <end position="969"/>
    </location>
</feature>
<name>A0AA38LUI6_9TREE</name>